<dbReference type="OrthoDB" id="3344688at2759"/>
<organism evidence="3 4">
    <name type="scientific">Austropuccinia psidii MF-1</name>
    <dbReference type="NCBI Taxonomy" id="1389203"/>
    <lineage>
        <taxon>Eukaryota</taxon>
        <taxon>Fungi</taxon>
        <taxon>Dikarya</taxon>
        <taxon>Basidiomycota</taxon>
        <taxon>Pucciniomycotina</taxon>
        <taxon>Pucciniomycetes</taxon>
        <taxon>Pucciniales</taxon>
        <taxon>Sphaerophragmiaceae</taxon>
        <taxon>Austropuccinia</taxon>
    </lineage>
</organism>
<dbReference type="Proteomes" id="UP000765509">
    <property type="component" value="Unassembled WGS sequence"/>
</dbReference>
<dbReference type="InterPro" id="IPR013103">
    <property type="entry name" value="RVT_2"/>
</dbReference>
<dbReference type="Pfam" id="PF07727">
    <property type="entry name" value="RVT_2"/>
    <property type="match status" value="1"/>
</dbReference>
<dbReference type="AlphaFoldDB" id="A0A9Q3CI32"/>
<feature type="domain" description="Reverse transcriptase Ty1/copia-type" evidence="2">
    <location>
        <begin position="3"/>
        <end position="150"/>
    </location>
</feature>
<evidence type="ECO:0000313" key="3">
    <source>
        <dbReference type="EMBL" id="MBW0483343.1"/>
    </source>
</evidence>
<comment type="caution">
    <text evidence="3">The sequence shown here is derived from an EMBL/GenBank/DDBJ whole genome shotgun (WGS) entry which is preliminary data.</text>
</comment>
<gene>
    <name evidence="3" type="ORF">O181_023058</name>
</gene>
<feature type="region of interest" description="Disordered" evidence="1">
    <location>
        <begin position="143"/>
        <end position="170"/>
    </location>
</feature>
<name>A0A9Q3CI32_9BASI</name>
<reference evidence="3" key="1">
    <citation type="submission" date="2021-03" db="EMBL/GenBank/DDBJ databases">
        <title>Draft genome sequence of rust myrtle Austropuccinia psidii MF-1, a brazilian biotype.</title>
        <authorList>
            <person name="Quecine M.C."/>
            <person name="Pachon D.M.R."/>
            <person name="Bonatelli M.L."/>
            <person name="Correr F.H."/>
            <person name="Franceschini L.M."/>
            <person name="Leite T.F."/>
            <person name="Margarido G.R.A."/>
            <person name="Almeida C.A."/>
            <person name="Ferrarezi J.A."/>
            <person name="Labate C.A."/>
        </authorList>
    </citation>
    <scope>NUCLEOTIDE SEQUENCE</scope>
    <source>
        <strain evidence="3">MF-1</strain>
    </source>
</reference>
<proteinExistence type="predicted"/>
<protein>
    <recommendedName>
        <fullName evidence="2">Reverse transcriptase Ty1/copia-type domain-containing protein</fullName>
    </recommendedName>
</protein>
<dbReference type="EMBL" id="AVOT02007191">
    <property type="protein sequence ID" value="MBW0483343.1"/>
    <property type="molecule type" value="Genomic_DNA"/>
</dbReference>
<evidence type="ECO:0000256" key="1">
    <source>
        <dbReference type="SAM" id="MobiDB-lite"/>
    </source>
</evidence>
<keyword evidence="4" id="KW-1185">Reference proteome</keyword>
<sequence length="170" mass="19590">MDAVVYIKKVKGFKLPGKEGWVWRLNKSLYGTKQALRMWQLKLVQVLKDLIINSTRADNSLYSNTEKSIFLHVHVDNGFLIGKSEQEIFQFLKLLSTQLKLKYQKNPTQHLGYHLMWLPDGSVQLSQRDLIVCRLSDTDMENSRAVKSPCNDNPLKEPDTVDEPINPTAF</sequence>
<accession>A0A9Q3CI32</accession>
<evidence type="ECO:0000313" key="4">
    <source>
        <dbReference type="Proteomes" id="UP000765509"/>
    </source>
</evidence>
<evidence type="ECO:0000259" key="2">
    <source>
        <dbReference type="Pfam" id="PF07727"/>
    </source>
</evidence>